<dbReference type="NCBIfam" id="TIGR00657">
    <property type="entry name" value="asp_kinases"/>
    <property type="match status" value="1"/>
</dbReference>
<dbReference type="Proteomes" id="UP000018731">
    <property type="component" value="Unassembled WGS sequence"/>
</dbReference>
<dbReference type="NCBIfam" id="NF005155">
    <property type="entry name" value="PRK06635.1-4"/>
    <property type="match status" value="1"/>
</dbReference>
<organism evidence="17 18">
    <name type="scientific">Helicobacter macacae MIT 99-5501</name>
    <dbReference type="NCBI Taxonomy" id="1357400"/>
    <lineage>
        <taxon>Bacteria</taxon>
        <taxon>Pseudomonadati</taxon>
        <taxon>Campylobacterota</taxon>
        <taxon>Epsilonproteobacteria</taxon>
        <taxon>Campylobacterales</taxon>
        <taxon>Helicobacteraceae</taxon>
        <taxon>Helicobacter</taxon>
    </lineage>
</organism>
<evidence type="ECO:0000256" key="10">
    <source>
        <dbReference type="ARBA" id="ARBA00022840"/>
    </source>
</evidence>
<dbReference type="OrthoDB" id="9799110at2"/>
<evidence type="ECO:0000256" key="2">
    <source>
        <dbReference type="ARBA" id="ARBA00004986"/>
    </source>
</evidence>
<keyword evidence="7" id="KW-0677">Repeat</keyword>
<feature type="binding site" evidence="13">
    <location>
        <begin position="222"/>
        <end position="223"/>
    </location>
    <ligand>
        <name>ATP</name>
        <dbReference type="ChEBI" id="CHEBI:30616"/>
    </ligand>
</feature>
<dbReference type="Pfam" id="PF22468">
    <property type="entry name" value="ACT_9"/>
    <property type="match status" value="1"/>
</dbReference>
<dbReference type="PROSITE" id="PS51671">
    <property type="entry name" value="ACT"/>
    <property type="match status" value="1"/>
</dbReference>
<evidence type="ECO:0000313" key="17">
    <source>
        <dbReference type="EMBL" id="ETD25149.1"/>
    </source>
</evidence>
<evidence type="ECO:0000256" key="13">
    <source>
        <dbReference type="PIRSR" id="PIRSR000726-1"/>
    </source>
</evidence>
<comment type="pathway">
    <text evidence="3 15">Amino-acid biosynthesis; L-threonine biosynthesis; L-threonine from L-aspartate: step 1/5.</text>
</comment>
<feature type="binding site" evidence="13">
    <location>
        <position position="87"/>
    </location>
    <ligand>
        <name>substrate</name>
    </ligand>
</feature>
<keyword evidence="8 13" id="KW-0547">Nucleotide-binding</keyword>
<evidence type="ECO:0000256" key="9">
    <source>
        <dbReference type="ARBA" id="ARBA00022777"/>
    </source>
</evidence>
<protein>
    <recommendedName>
        <fullName evidence="14">Aspartokinase</fullName>
        <ecNumber evidence="14">2.7.2.4</ecNumber>
    </recommendedName>
</protein>
<feature type="binding site" evidence="13">
    <location>
        <position position="197"/>
    </location>
    <ligand>
        <name>ATP</name>
        <dbReference type="ChEBI" id="CHEBI:30616"/>
    </ligand>
</feature>
<dbReference type="SUPFAM" id="SSF53633">
    <property type="entry name" value="Carbamate kinase-like"/>
    <property type="match status" value="1"/>
</dbReference>
<feature type="binding site" evidence="13">
    <location>
        <begin position="186"/>
        <end position="187"/>
    </location>
    <ligand>
        <name>ATP</name>
        <dbReference type="ChEBI" id="CHEBI:30616"/>
    </ligand>
</feature>
<dbReference type="AlphaFoldDB" id="V8CCR8"/>
<feature type="domain" description="ACT" evidence="16">
    <location>
        <begin position="277"/>
        <end position="358"/>
    </location>
</feature>
<dbReference type="InterPro" id="IPR001048">
    <property type="entry name" value="Asp/Glu/Uridylate_kinase"/>
</dbReference>
<comment type="pathway">
    <text evidence="2 15">Amino-acid biosynthesis; L-methionine biosynthesis via de novo pathway; L-homoserine from L-aspartate: step 1/3.</text>
</comment>
<keyword evidence="10 13" id="KW-0067">ATP-binding</keyword>
<dbReference type="GO" id="GO:0009088">
    <property type="term" value="P:threonine biosynthetic process"/>
    <property type="evidence" value="ECO:0007669"/>
    <property type="project" value="UniProtKB-UniPathway"/>
</dbReference>
<feature type="binding site" evidence="13">
    <location>
        <begin position="6"/>
        <end position="9"/>
    </location>
    <ligand>
        <name>ATP</name>
        <dbReference type="ChEBI" id="CHEBI:30616"/>
    </ligand>
</feature>
<evidence type="ECO:0000256" key="3">
    <source>
        <dbReference type="ARBA" id="ARBA00005139"/>
    </source>
</evidence>
<dbReference type="UniPathway" id="UPA00051">
    <property type="reaction ID" value="UER00462"/>
</dbReference>
<dbReference type="FunFam" id="3.30.2130.10:FF:000001">
    <property type="entry name" value="Bifunctional aspartokinase/homoserine dehydrogenase"/>
    <property type="match status" value="1"/>
</dbReference>
<accession>V8CCR8</accession>
<dbReference type="GO" id="GO:0005524">
    <property type="term" value="F:ATP binding"/>
    <property type="evidence" value="ECO:0007669"/>
    <property type="project" value="UniProtKB-KW"/>
</dbReference>
<dbReference type="CDD" id="cd04913">
    <property type="entry name" value="ACT_AKii-LysC-BS-like_1"/>
    <property type="match status" value="1"/>
</dbReference>
<dbReference type="Gene3D" id="3.40.1160.10">
    <property type="entry name" value="Acetylglutamate kinase-like"/>
    <property type="match status" value="1"/>
</dbReference>
<dbReference type="Gene3D" id="3.30.2130.10">
    <property type="entry name" value="VC0802-like"/>
    <property type="match status" value="1"/>
</dbReference>
<dbReference type="EC" id="2.7.2.4" evidence="14"/>
<dbReference type="STRING" id="1357400.HMPREF2086_00484"/>
<dbReference type="GO" id="GO:0009090">
    <property type="term" value="P:homoserine biosynthetic process"/>
    <property type="evidence" value="ECO:0007669"/>
    <property type="project" value="TreeGrafter"/>
</dbReference>
<proteinExistence type="inferred from homology"/>
<dbReference type="InterPro" id="IPR054352">
    <property type="entry name" value="ACT_Aspartokinase"/>
</dbReference>
<dbReference type="InterPro" id="IPR041740">
    <property type="entry name" value="AKii-LysC-BS"/>
</dbReference>
<dbReference type="InterPro" id="IPR005260">
    <property type="entry name" value="Asp_kin_monofn"/>
</dbReference>
<evidence type="ECO:0000256" key="8">
    <source>
        <dbReference type="ARBA" id="ARBA00022741"/>
    </source>
</evidence>
<keyword evidence="11" id="KW-0457">Lysine biosynthesis</keyword>
<comment type="similarity">
    <text evidence="4 14">Belongs to the aspartokinase family.</text>
</comment>
<dbReference type="UniPathway" id="UPA00034">
    <property type="reaction ID" value="UER00015"/>
</dbReference>
<dbReference type="PROSITE" id="PS00324">
    <property type="entry name" value="ASPARTOKINASE"/>
    <property type="match status" value="1"/>
</dbReference>
<dbReference type="RefSeq" id="WP_023927187.1">
    <property type="nucleotide sequence ID" value="NZ_KI669454.1"/>
</dbReference>
<evidence type="ECO:0000256" key="11">
    <source>
        <dbReference type="ARBA" id="ARBA00023154"/>
    </source>
</evidence>
<evidence type="ECO:0000256" key="7">
    <source>
        <dbReference type="ARBA" id="ARBA00022737"/>
    </source>
</evidence>
<keyword evidence="5 15" id="KW-0028">Amino-acid biosynthesis</keyword>
<dbReference type="InterPro" id="IPR002912">
    <property type="entry name" value="ACT_dom"/>
</dbReference>
<dbReference type="NCBIfam" id="TIGR00656">
    <property type="entry name" value="asp_kin_monofn"/>
    <property type="match status" value="1"/>
</dbReference>
<dbReference type="EMBL" id="AZJI01000001">
    <property type="protein sequence ID" value="ETD25149.1"/>
    <property type="molecule type" value="Genomic_DNA"/>
</dbReference>
<comment type="pathway">
    <text evidence="1 15">Amino-acid biosynthesis; L-lysine biosynthesis via DAP pathway; (S)-tetrahydrodipicolinate from L-aspartate: step 1/4.</text>
</comment>
<keyword evidence="18" id="KW-1185">Reference proteome</keyword>
<sequence length="418" mass="45099">MLIVQKYGGTSVGDCERIDSVANRVIDALKTTQEKSQNEKNENPQNNQLVIVVSAMSGQTDALINYTKYFSKLPNEREVDMALSAGERVTAALLAIALESKGYKAISLSGEKAGILTDCTHTKARIESINTARIKELLAQDYIVVVAGFQGVSAEGETTTLGRGGSDLSAVALAGALKADLCEIYTDVDGVYTTDPRIEKNARKIDKISYDEMLELASMGAKVLLNRSVELAKKWGVTLVTRSSFTQKEGTLITKEEDIMEKPIVSGIALDKNQARVSIADVIDRPGIAAEIFSALANANINVDMIVQTIGRDGKTDIDFTIPQTDIEQTKLALEPFKKDVESIEYDCDIAKVSIVGVGMKSHSGVASAGFRALASENINIMMISTSEIKVSMVIGLRHAENAVRALHSAYKLESCPV</sequence>
<dbReference type="PIRSF" id="PIRSF000726">
    <property type="entry name" value="Asp_kin"/>
    <property type="match status" value="1"/>
</dbReference>
<feature type="binding site" evidence="13">
    <location>
        <position position="60"/>
    </location>
    <ligand>
        <name>substrate</name>
    </ligand>
</feature>
<feature type="binding site" evidence="13">
    <location>
        <position position="192"/>
    </location>
    <ligand>
        <name>ATP</name>
        <dbReference type="ChEBI" id="CHEBI:30616"/>
    </ligand>
</feature>
<evidence type="ECO:0000256" key="4">
    <source>
        <dbReference type="ARBA" id="ARBA00010122"/>
    </source>
</evidence>
<dbReference type="PATRIC" id="fig|1357400.3.peg.659"/>
<evidence type="ECO:0000256" key="6">
    <source>
        <dbReference type="ARBA" id="ARBA00022679"/>
    </source>
</evidence>
<dbReference type="Pfam" id="PF01842">
    <property type="entry name" value="ACT"/>
    <property type="match status" value="1"/>
</dbReference>
<evidence type="ECO:0000256" key="12">
    <source>
        <dbReference type="ARBA" id="ARBA00047872"/>
    </source>
</evidence>
<comment type="caution">
    <text evidence="17">The sequence shown here is derived from an EMBL/GenBank/DDBJ whole genome shotgun (WGS) entry which is preliminary data.</text>
</comment>
<dbReference type="SUPFAM" id="SSF55021">
    <property type="entry name" value="ACT-like"/>
    <property type="match status" value="2"/>
</dbReference>
<evidence type="ECO:0000256" key="1">
    <source>
        <dbReference type="ARBA" id="ARBA00004766"/>
    </source>
</evidence>
<gene>
    <name evidence="17" type="ORF">HMPREF2086_00484</name>
</gene>
<evidence type="ECO:0000313" key="18">
    <source>
        <dbReference type="Proteomes" id="UP000018731"/>
    </source>
</evidence>
<keyword evidence="6 14" id="KW-0808">Transferase</keyword>
<evidence type="ECO:0000256" key="14">
    <source>
        <dbReference type="RuleBase" id="RU003448"/>
    </source>
</evidence>
<dbReference type="PANTHER" id="PTHR21499">
    <property type="entry name" value="ASPARTATE KINASE"/>
    <property type="match status" value="1"/>
</dbReference>
<dbReference type="InterPro" id="IPR045865">
    <property type="entry name" value="ACT-like_dom_sf"/>
</dbReference>
<name>V8CCR8_9HELI</name>
<dbReference type="NCBIfam" id="NF005154">
    <property type="entry name" value="PRK06635.1-2"/>
    <property type="match status" value="1"/>
</dbReference>
<dbReference type="InterPro" id="IPR018042">
    <property type="entry name" value="Aspartate_kinase_CS"/>
</dbReference>
<dbReference type="CDD" id="cd04936">
    <property type="entry name" value="ACT_AKii-LysC-BS-like_2"/>
    <property type="match status" value="1"/>
</dbReference>
<dbReference type="GO" id="GO:0005829">
    <property type="term" value="C:cytosol"/>
    <property type="evidence" value="ECO:0007669"/>
    <property type="project" value="TreeGrafter"/>
</dbReference>
<dbReference type="GO" id="GO:0009089">
    <property type="term" value="P:lysine biosynthetic process via diaminopimelate"/>
    <property type="evidence" value="ECO:0007669"/>
    <property type="project" value="UniProtKB-UniPathway"/>
</dbReference>
<dbReference type="UniPathway" id="UPA00050">
    <property type="reaction ID" value="UER00461"/>
</dbReference>
<dbReference type="HOGENOM" id="CLU_009116_3_2_7"/>
<dbReference type="InterPro" id="IPR001341">
    <property type="entry name" value="Asp_kinase"/>
</dbReference>
<dbReference type="Pfam" id="PF00696">
    <property type="entry name" value="AA_kinase"/>
    <property type="match status" value="1"/>
</dbReference>
<evidence type="ECO:0000259" key="16">
    <source>
        <dbReference type="PROSITE" id="PS51671"/>
    </source>
</evidence>
<comment type="catalytic activity">
    <reaction evidence="12 14">
        <text>L-aspartate + ATP = 4-phospho-L-aspartate + ADP</text>
        <dbReference type="Rhea" id="RHEA:23776"/>
        <dbReference type="ChEBI" id="CHEBI:29991"/>
        <dbReference type="ChEBI" id="CHEBI:30616"/>
        <dbReference type="ChEBI" id="CHEBI:57535"/>
        <dbReference type="ChEBI" id="CHEBI:456216"/>
        <dbReference type="EC" id="2.7.2.4"/>
    </reaction>
</comment>
<dbReference type="eggNOG" id="COG0527">
    <property type="taxonomic scope" value="Bacteria"/>
</dbReference>
<dbReference type="CDD" id="cd04261">
    <property type="entry name" value="AAK_AKii-LysC-BS"/>
    <property type="match status" value="1"/>
</dbReference>
<keyword evidence="9 14" id="KW-0418">Kinase</keyword>
<dbReference type="InterPro" id="IPR036393">
    <property type="entry name" value="AceGlu_kinase-like_sf"/>
</dbReference>
<dbReference type="GO" id="GO:0004072">
    <property type="term" value="F:aspartate kinase activity"/>
    <property type="evidence" value="ECO:0007669"/>
    <property type="project" value="UniProtKB-EC"/>
</dbReference>
<evidence type="ECO:0000256" key="15">
    <source>
        <dbReference type="RuleBase" id="RU004249"/>
    </source>
</evidence>
<dbReference type="FunFam" id="3.40.1160.10:FF:000002">
    <property type="entry name" value="Aspartokinase"/>
    <property type="match status" value="1"/>
</dbReference>
<evidence type="ECO:0000256" key="5">
    <source>
        <dbReference type="ARBA" id="ARBA00022605"/>
    </source>
</evidence>
<dbReference type="PANTHER" id="PTHR21499:SF3">
    <property type="entry name" value="ASPARTOKINASE"/>
    <property type="match status" value="1"/>
</dbReference>
<reference evidence="17 18" key="1">
    <citation type="journal article" date="2014" name="Genome Announc.">
        <title>Draft genome sequences of six enterohepatic helicobacter species isolated from humans and one from rhesus macaques.</title>
        <authorList>
            <person name="Shen Z."/>
            <person name="Sheh A."/>
            <person name="Young S.K."/>
            <person name="Abouelliel A."/>
            <person name="Ward D.V."/>
            <person name="Earl A.M."/>
            <person name="Fox J.G."/>
        </authorList>
    </citation>
    <scope>NUCLEOTIDE SEQUENCE [LARGE SCALE GENOMIC DNA]</scope>
    <source>
        <strain evidence="17 18">MIT 99-5501</strain>
    </source>
</reference>